<proteinExistence type="predicted"/>
<dbReference type="EMBL" id="QUQM01000002">
    <property type="protein sequence ID" value="KAA8652744.1"/>
    <property type="molecule type" value="Genomic_DNA"/>
</dbReference>
<dbReference type="AlphaFoldDB" id="A0A5M9N589"/>
<protein>
    <submittedName>
        <fullName evidence="1">Uncharacterized protein</fullName>
    </submittedName>
</protein>
<reference evidence="1 2" key="1">
    <citation type="submission" date="2019-08" db="EMBL/GenBank/DDBJ databases">
        <title>The genome sequence of a newly discovered highly antifungal drug resistant Aspergillus species, Aspergillus tanneri NIH 1004.</title>
        <authorList>
            <person name="Mounaud S."/>
            <person name="Singh I."/>
            <person name="Joardar V."/>
            <person name="Pakala S."/>
            <person name="Pakala S."/>
            <person name="Venepally P."/>
            <person name="Chung J.K."/>
            <person name="Losada L."/>
            <person name="Nierman W.C."/>
        </authorList>
    </citation>
    <scope>NUCLEOTIDE SEQUENCE [LARGE SCALE GENOMIC DNA]</scope>
    <source>
        <strain evidence="1 2">NIH1004</strain>
    </source>
</reference>
<dbReference type="RefSeq" id="XP_033432105.1">
    <property type="nucleotide sequence ID" value="XM_033566348.1"/>
</dbReference>
<name>A0A5M9N589_9EURO</name>
<dbReference type="GeneID" id="54324351"/>
<sequence>MGFCGGPLGPIVGLMVGLGPEIRAISPQWRDYTKIELQFSPSPPESIFKPNALIERFLSGDHITPRGPNIHLLPLMGEIIDVSRRLILN</sequence>
<comment type="caution">
    <text evidence="1">The sequence shown here is derived from an EMBL/GenBank/DDBJ whole genome shotgun (WGS) entry which is preliminary data.</text>
</comment>
<accession>A0A5M9N589</accession>
<organism evidence="1 2">
    <name type="scientific">Aspergillus tanneri</name>
    <dbReference type="NCBI Taxonomy" id="1220188"/>
    <lineage>
        <taxon>Eukaryota</taxon>
        <taxon>Fungi</taxon>
        <taxon>Dikarya</taxon>
        <taxon>Ascomycota</taxon>
        <taxon>Pezizomycotina</taxon>
        <taxon>Eurotiomycetes</taxon>
        <taxon>Eurotiomycetidae</taxon>
        <taxon>Eurotiales</taxon>
        <taxon>Aspergillaceae</taxon>
        <taxon>Aspergillus</taxon>
        <taxon>Aspergillus subgen. Circumdati</taxon>
    </lineage>
</organism>
<evidence type="ECO:0000313" key="1">
    <source>
        <dbReference type="EMBL" id="KAA8652744.1"/>
    </source>
</evidence>
<gene>
    <name evidence="1" type="ORF">ATNIH1004_001649</name>
</gene>
<dbReference type="Proteomes" id="UP000324241">
    <property type="component" value="Unassembled WGS sequence"/>
</dbReference>
<evidence type="ECO:0000313" key="2">
    <source>
        <dbReference type="Proteomes" id="UP000324241"/>
    </source>
</evidence>